<name>A0A6A6WV62_9PLEO</name>
<gene>
    <name evidence="3" type="ORF">K505DRAFT_379205</name>
</gene>
<feature type="compositionally biased region" description="Pro residues" evidence="1">
    <location>
        <begin position="418"/>
        <end position="428"/>
    </location>
</feature>
<feature type="signal peptide" evidence="2">
    <location>
        <begin position="1"/>
        <end position="20"/>
    </location>
</feature>
<feature type="compositionally biased region" description="Low complexity" evidence="1">
    <location>
        <begin position="382"/>
        <end position="391"/>
    </location>
</feature>
<evidence type="ECO:0000313" key="3">
    <source>
        <dbReference type="EMBL" id="KAF2787989.1"/>
    </source>
</evidence>
<evidence type="ECO:0000313" key="4">
    <source>
        <dbReference type="Proteomes" id="UP000799757"/>
    </source>
</evidence>
<accession>A0A6A6WV62</accession>
<feature type="region of interest" description="Disordered" evidence="1">
    <location>
        <begin position="659"/>
        <end position="681"/>
    </location>
</feature>
<dbReference type="Proteomes" id="UP000799757">
    <property type="component" value="Unassembled WGS sequence"/>
</dbReference>
<evidence type="ECO:0000256" key="1">
    <source>
        <dbReference type="SAM" id="MobiDB-lite"/>
    </source>
</evidence>
<dbReference type="AlphaFoldDB" id="A0A6A6WV62"/>
<organism evidence="3 4">
    <name type="scientific">Melanomma pulvis-pyrius CBS 109.77</name>
    <dbReference type="NCBI Taxonomy" id="1314802"/>
    <lineage>
        <taxon>Eukaryota</taxon>
        <taxon>Fungi</taxon>
        <taxon>Dikarya</taxon>
        <taxon>Ascomycota</taxon>
        <taxon>Pezizomycotina</taxon>
        <taxon>Dothideomycetes</taxon>
        <taxon>Pleosporomycetidae</taxon>
        <taxon>Pleosporales</taxon>
        <taxon>Melanommataceae</taxon>
        <taxon>Melanomma</taxon>
    </lineage>
</organism>
<feature type="region of interest" description="Disordered" evidence="1">
    <location>
        <begin position="379"/>
        <end position="448"/>
    </location>
</feature>
<protein>
    <submittedName>
        <fullName evidence="3">Uncharacterized protein</fullName>
    </submittedName>
</protein>
<keyword evidence="4" id="KW-1185">Reference proteome</keyword>
<dbReference type="OrthoDB" id="3944128at2759"/>
<proteinExistence type="predicted"/>
<dbReference type="EMBL" id="MU002258">
    <property type="protein sequence ID" value="KAF2787989.1"/>
    <property type="molecule type" value="Genomic_DNA"/>
</dbReference>
<reference evidence="3" key="1">
    <citation type="journal article" date="2020" name="Stud. Mycol.">
        <title>101 Dothideomycetes genomes: a test case for predicting lifestyles and emergence of pathogens.</title>
        <authorList>
            <person name="Haridas S."/>
            <person name="Albert R."/>
            <person name="Binder M."/>
            <person name="Bloem J."/>
            <person name="Labutti K."/>
            <person name="Salamov A."/>
            <person name="Andreopoulos B."/>
            <person name="Baker S."/>
            <person name="Barry K."/>
            <person name="Bills G."/>
            <person name="Bluhm B."/>
            <person name="Cannon C."/>
            <person name="Castanera R."/>
            <person name="Culley D."/>
            <person name="Daum C."/>
            <person name="Ezra D."/>
            <person name="Gonzalez J."/>
            <person name="Henrissat B."/>
            <person name="Kuo A."/>
            <person name="Liang C."/>
            <person name="Lipzen A."/>
            <person name="Lutzoni F."/>
            <person name="Magnuson J."/>
            <person name="Mondo S."/>
            <person name="Nolan M."/>
            <person name="Ohm R."/>
            <person name="Pangilinan J."/>
            <person name="Park H.-J."/>
            <person name="Ramirez L."/>
            <person name="Alfaro M."/>
            <person name="Sun H."/>
            <person name="Tritt A."/>
            <person name="Yoshinaga Y."/>
            <person name="Zwiers L.-H."/>
            <person name="Turgeon B."/>
            <person name="Goodwin S."/>
            <person name="Spatafora J."/>
            <person name="Crous P."/>
            <person name="Grigoriev I."/>
        </authorList>
    </citation>
    <scope>NUCLEOTIDE SEQUENCE</scope>
    <source>
        <strain evidence="3">CBS 109.77</strain>
    </source>
</reference>
<feature type="compositionally biased region" description="Low complexity" evidence="1">
    <location>
        <begin position="405"/>
        <end position="417"/>
    </location>
</feature>
<keyword evidence="2" id="KW-0732">Signal</keyword>
<feature type="chain" id="PRO_5025591621" evidence="2">
    <location>
        <begin position="21"/>
        <end position="715"/>
    </location>
</feature>
<evidence type="ECO:0000256" key="2">
    <source>
        <dbReference type="SAM" id="SignalP"/>
    </source>
</evidence>
<feature type="compositionally biased region" description="Pro residues" evidence="1">
    <location>
        <begin position="392"/>
        <end position="404"/>
    </location>
</feature>
<sequence length="715" mass="74617">MLLPRFTVLLAIARFSSVEALSNSTNSTFVTNVPSTVISNATSTVQDAASACNAQYISYSQASKSYLPDVWITNTVTNTYVYNKTVFSTLNYDCTQKCDTICYAGNVSRTISLSSISSENTITYSQREEYPGPTPSCSIGFSDCLSLLTSYSEASTTWYSAKRTGVTTLPSPIRPSCSACVSTSCTFQHAAMSLYYWPVTTSYSKDMCAWDPVEGRASTYVPDMNRTYAPTTTGPYAVVEGRTLYQGNVYLSILEPYVYDNCGNSISRRNAGGDNMITIASTDLYSVRKYPHNLIPWSVNYADFIEPVPWSAYLGGRYCANNRPICSVVFPGDYKPDMVMPPQMRNLDPAWESCAFDQYGLFDPPIALQTVSMFISTTTEVPQQTPTDGPAGTPPAPGNLPPTTIPSATTTPTNDDPNPNPSPNPEPTPTANDPSRPGTPVSPPVITVGPPIITADPTGGVIVAPGTTISVGGPGIIISSTSLSIGSSGLVVVSPATSTNIPFGPTPTTITLPGLPVPITLNPTGDLVIAPGTTLTRGGAGIVISSTTFSVGASGLVVIAPATSTEMPFGVTGAPITLLGLGVQQVMTVDSEGRLVMEGGKTLHAGDPAVTIDGTTISVGASEVVVIHGKITETYDVLTTTTQGSSGELQSASRLEDLVGGKSGTGVGLNSPEDTGTATGGSKVKGVAGRLETAGMANWVPAITVLMLVAAVGII</sequence>